<dbReference type="InterPro" id="IPR036465">
    <property type="entry name" value="vWFA_dom_sf"/>
</dbReference>
<dbReference type="KEGG" id="teq:TEQUI_0186"/>
<evidence type="ECO:0000259" key="3">
    <source>
        <dbReference type="PROSITE" id="PS50234"/>
    </source>
</evidence>
<dbReference type="SUPFAM" id="SSF53300">
    <property type="entry name" value="vWA-like"/>
    <property type="match status" value="1"/>
</dbReference>
<dbReference type="InterPro" id="IPR002035">
    <property type="entry name" value="VWF_A"/>
</dbReference>
<keyword evidence="2" id="KW-0472">Membrane</keyword>
<evidence type="ECO:0000256" key="2">
    <source>
        <dbReference type="SAM" id="Phobius"/>
    </source>
</evidence>
<dbReference type="AlphaFoldDB" id="A0A654KFF7"/>
<keyword evidence="2" id="KW-1133">Transmembrane helix</keyword>
<keyword evidence="2" id="KW-0812">Transmembrane</keyword>
<feature type="compositionally biased region" description="Basic and acidic residues" evidence="1">
    <location>
        <begin position="264"/>
        <end position="293"/>
    </location>
</feature>
<dbReference type="PROSITE" id="PS50234">
    <property type="entry name" value="VWFA"/>
    <property type="match status" value="1"/>
</dbReference>
<dbReference type="Proteomes" id="UP000007472">
    <property type="component" value="Chromosome"/>
</dbReference>
<dbReference type="Pfam" id="PF00092">
    <property type="entry name" value="VWA"/>
    <property type="match status" value="1"/>
</dbReference>
<evidence type="ECO:0000256" key="1">
    <source>
        <dbReference type="SAM" id="MobiDB-lite"/>
    </source>
</evidence>
<dbReference type="EMBL" id="CP002456">
    <property type="protein sequence ID" value="ADU91140.1"/>
    <property type="molecule type" value="Genomic_DNA"/>
</dbReference>
<name>A0A654KFF7_TAYEM</name>
<feature type="compositionally biased region" description="Basic and acidic residues" evidence="1">
    <location>
        <begin position="199"/>
        <end position="214"/>
    </location>
</feature>
<organism evidence="4 5">
    <name type="scientific">Taylorella equigenitalis (strain MCE9)</name>
    <dbReference type="NCBI Taxonomy" id="937774"/>
    <lineage>
        <taxon>Bacteria</taxon>
        <taxon>Pseudomonadati</taxon>
        <taxon>Pseudomonadota</taxon>
        <taxon>Betaproteobacteria</taxon>
        <taxon>Burkholderiales</taxon>
        <taxon>Alcaligenaceae</taxon>
        <taxon>Taylorella</taxon>
    </lineage>
</organism>
<proteinExistence type="predicted"/>
<sequence length="553" mass="60995">MQRLTRTPFSEQNQGSIDLFLRFQSLYPLFRRSLPPSTFTILAEPVVKGDMVEWYTSLEGQAYEIPEKDINPEIWAKIQNKLTSIYDYLNHLKNQGEISPEDFSSVNNLLVTAQSSSKKIFVINNEPVLVGWIEEKPVVATPPIVPAPTKRGGWGWLIWLLLLLLLAGLGWWLWDRYLKGTDWYSDWFKGSSKSEKVIKEDPKKKKTELIKGVEKQAPPTININIPDINVPKPPVPTPPPPPPEPEIQPLEPKLVLEEPQALKPPERPPEPEPEPKPEPKPEPEAKPEPKPETEPEPTPEPVKKVEKKEPVKEVVKVEPPKANQKPKGQVCSKELTPQERPQMVLVFDNSISMLHSMDAATANFEQQMLNAMLSGVIPSGGIPMPSNGPTRIQTAKKAANSIINSIDPYIDIGFISLDRCPTATNHGFFKPSKRGALKSTINRMDTNNSSGTVLANGIQQAANMVDGKNRDAFILVLSDGASTCGPNICTVAANAKRNKPKLKINVVDIGSTGEANCLARVTGGQVYKANTAAQLAKMVNAAAAPMKVKEVCK</sequence>
<reference evidence="4 5" key="1">
    <citation type="journal article" date="2011" name="J. Bacteriol.">
        <title>Genome sequence of Taylorella equigenitalis MCE9, the causative agent of contagious equine metritis.</title>
        <authorList>
            <person name="Hebert L."/>
            <person name="Moumen B."/>
            <person name="Duquesne F."/>
            <person name="Breuil M.F."/>
            <person name="Laugier C."/>
            <person name="Batto J.M."/>
            <person name="Renault P."/>
            <person name="Petry S."/>
        </authorList>
    </citation>
    <scope>NUCLEOTIDE SEQUENCE [LARGE SCALE GENOMIC DNA]</scope>
    <source>
        <strain evidence="4 5">MCE9</strain>
    </source>
</reference>
<dbReference type="Gene3D" id="3.40.50.410">
    <property type="entry name" value="von Willebrand factor, type A domain"/>
    <property type="match status" value="1"/>
</dbReference>
<feature type="region of interest" description="Disordered" evidence="1">
    <location>
        <begin position="199"/>
        <end position="335"/>
    </location>
</feature>
<feature type="compositionally biased region" description="Basic and acidic residues" evidence="1">
    <location>
        <begin position="301"/>
        <end position="319"/>
    </location>
</feature>
<evidence type="ECO:0000313" key="5">
    <source>
        <dbReference type="Proteomes" id="UP000007472"/>
    </source>
</evidence>
<feature type="compositionally biased region" description="Pro residues" evidence="1">
    <location>
        <begin position="231"/>
        <end position="246"/>
    </location>
</feature>
<dbReference type="SMART" id="SM00327">
    <property type="entry name" value="VWA"/>
    <property type="match status" value="1"/>
</dbReference>
<gene>
    <name evidence="4" type="ordered locus">TEQUI_0186</name>
</gene>
<evidence type="ECO:0000313" key="4">
    <source>
        <dbReference type="EMBL" id="ADU91140.1"/>
    </source>
</evidence>
<accession>A0A654KFF7</accession>
<feature type="compositionally biased region" description="Low complexity" evidence="1">
    <location>
        <begin position="218"/>
        <end position="230"/>
    </location>
</feature>
<feature type="domain" description="VWFA" evidence="3">
    <location>
        <begin position="342"/>
        <end position="523"/>
    </location>
</feature>
<protein>
    <submittedName>
        <fullName evidence="4">Exopolysaccharide biosynthesis domain protein</fullName>
    </submittedName>
</protein>
<feature type="transmembrane region" description="Helical" evidence="2">
    <location>
        <begin position="154"/>
        <end position="174"/>
    </location>
</feature>